<dbReference type="PANTHER" id="PTHR42107">
    <property type="entry name" value="YALI0D24453P"/>
    <property type="match status" value="1"/>
</dbReference>
<feature type="compositionally biased region" description="Basic and acidic residues" evidence="1">
    <location>
        <begin position="411"/>
        <end position="420"/>
    </location>
</feature>
<evidence type="ECO:0008006" key="4">
    <source>
        <dbReference type="Google" id="ProtNLM"/>
    </source>
</evidence>
<feature type="compositionally biased region" description="Acidic residues" evidence="1">
    <location>
        <begin position="254"/>
        <end position="275"/>
    </location>
</feature>
<dbReference type="EMBL" id="SGPM01000006">
    <property type="protein sequence ID" value="THH33443.1"/>
    <property type="molecule type" value="Genomic_DNA"/>
</dbReference>
<name>A0A4V3XJK6_9APHY</name>
<keyword evidence="3" id="KW-1185">Reference proteome</keyword>
<feature type="compositionally biased region" description="Basic and acidic residues" evidence="1">
    <location>
        <begin position="1"/>
        <end position="10"/>
    </location>
</feature>
<proteinExistence type="predicted"/>
<feature type="region of interest" description="Disordered" evidence="1">
    <location>
        <begin position="248"/>
        <end position="353"/>
    </location>
</feature>
<feature type="compositionally biased region" description="Polar residues" evidence="1">
    <location>
        <begin position="451"/>
        <end position="462"/>
    </location>
</feature>
<gene>
    <name evidence="2" type="ORF">EUX98_g758</name>
</gene>
<organism evidence="2 3">
    <name type="scientific">Antrodiella citrinella</name>
    <dbReference type="NCBI Taxonomy" id="2447956"/>
    <lineage>
        <taxon>Eukaryota</taxon>
        <taxon>Fungi</taxon>
        <taxon>Dikarya</taxon>
        <taxon>Basidiomycota</taxon>
        <taxon>Agaricomycotina</taxon>
        <taxon>Agaricomycetes</taxon>
        <taxon>Polyporales</taxon>
        <taxon>Steccherinaceae</taxon>
        <taxon>Antrodiella</taxon>
    </lineage>
</organism>
<evidence type="ECO:0000313" key="3">
    <source>
        <dbReference type="Proteomes" id="UP000308730"/>
    </source>
</evidence>
<feature type="compositionally biased region" description="Low complexity" evidence="1">
    <location>
        <begin position="395"/>
        <end position="408"/>
    </location>
</feature>
<evidence type="ECO:0000256" key="1">
    <source>
        <dbReference type="SAM" id="MobiDB-lite"/>
    </source>
</evidence>
<dbReference type="Proteomes" id="UP000308730">
    <property type="component" value="Unassembled WGS sequence"/>
</dbReference>
<sequence length="462" mass="51484">MKADTTERHDKKAHVCPPSNATHPRDRWESLFVYGFIYKFTQLRGKVEGLETPMDFEDALLSPEANPVMTQILSRFVLNLRSQTRNLSSDVISSTVSSLFQEYFKNNEHSIFWDEEYRTNIDPFQGENSNFWGADWDFKLKVLRQLVEWQLCHCNEIKLRIDRAEYTSLIERLKASVPSGPKASGKMSKLEIGHLALIKALEDRIPDIDAEIARIQRARKKIQQRHLLIAQAEVRETRTRRRAARVDYAYLNDPDTEDDGDEYVDREDQDIDDDDAFMHDGPSNGRRRSTRSTRTGGNGLSAADEWRGERRSTRLGAPVDTIPNEPPPKRARTVESTSSGDAQPSAASSSAGNSLKIKVGGAAAIKPTETAVEAIAGKKKSKFWFYAVEPVAGQSAAPTSVAPSTSTALGRDVHMADDLRNGFTTDDGDAELPPPSESNTNGDLAEKSVERSLSPSNMDESP</sequence>
<accession>A0A4V3XJK6</accession>
<protein>
    <recommendedName>
        <fullName evidence="4">WHIM1 domain-containing protein</fullName>
    </recommendedName>
</protein>
<feature type="region of interest" description="Disordered" evidence="1">
    <location>
        <begin position="393"/>
        <end position="462"/>
    </location>
</feature>
<feature type="region of interest" description="Disordered" evidence="1">
    <location>
        <begin position="1"/>
        <end position="22"/>
    </location>
</feature>
<feature type="compositionally biased region" description="Polar residues" evidence="1">
    <location>
        <begin position="334"/>
        <end position="353"/>
    </location>
</feature>
<comment type="caution">
    <text evidence="2">The sequence shown here is derived from an EMBL/GenBank/DDBJ whole genome shotgun (WGS) entry which is preliminary data.</text>
</comment>
<evidence type="ECO:0000313" key="2">
    <source>
        <dbReference type="EMBL" id="THH33443.1"/>
    </source>
</evidence>
<dbReference type="PANTHER" id="PTHR42107:SF1">
    <property type="entry name" value="WHIM1 DOMAIN-CONTAINING PROTEIN"/>
    <property type="match status" value="1"/>
</dbReference>
<reference evidence="2 3" key="1">
    <citation type="submission" date="2019-02" db="EMBL/GenBank/DDBJ databases">
        <title>Genome sequencing of the rare red list fungi Antrodiella citrinella (Flaviporus citrinellus).</title>
        <authorList>
            <person name="Buettner E."/>
            <person name="Kellner H."/>
        </authorList>
    </citation>
    <scope>NUCLEOTIDE SEQUENCE [LARGE SCALE GENOMIC DNA]</scope>
    <source>
        <strain evidence="2 3">DSM 108506</strain>
    </source>
</reference>
<dbReference type="AlphaFoldDB" id="A0A4V3XJK6"/>
<dbReference type="OrthoDB" id="205403at2759"/>